<keyword evidence="3 9" id="KW-0813">Transport</keyword>
<dbReference type="GO" id="GO:0005886">
    <property type="term" value="C:plasma membrane"/>
    <property type="evidence" value="ECO:0007669"/>
    <property type="project" value="UniProtKB-SubCell"/>
</dbReference>
<dbReference type="STRING" id="260084.SAMN02927928_2634"/>
<feature type="transmembrane region" description="Helical" evidence="9">
    <location>
        <begin position="438"/>
        <end position="459"/>
    </location>
</feature>
<dbReference type="OrthoDB" id="9806532at2"/>
<dbReference type="NCBIfam" id="NF000282">
    <property type="entry name" value="RND_permease_1"/>
    <property type="match status" value="1"/>
</dbReference>
<accession>A0A1G4SHC4</accession>
<feature type="transmembrane region" description="Helical" evidence="9">
    <location>
        <begin position="465"/>
        <end position="489"/>
    </location>
</feature>
<sequence>MLSRFFIVRPIFAWVIAIVIMLAGTLAIFTLPVEQYPKIALPQVTVSATYTGASAKVVEDSVTQVIEQGMTGLDGLKYMTSTSSTGSGSVTLVFEAGTDPDFAQVQVQNQANSVIRRLPTDVQQQGLRVNKASGSTLMAIALYTEDDSLTNADLADWIASNLNDPISRIEGVGDTRVFGSQYAMRIWLNADKLASFSLTPTDVINAIRAQNTQVSAGNLGADPATPDTAINATITAQSQLQTPAQFENIIVKNNAAGTPVYLRDVARVELGPQNYGSIARMNGHKASGMQITLATGANALKTADLVKAKIKELEPSFPAGVKYAIPNDSTDFVKLSIEDVVKTLIEAIVLVFVIMFIFLQNWRATLIPAIAVPVVLLGTFGILAVFGFSINTLTMFGLVLAIGLLVDDAIVVVENVERVMHEEGLGPLEATQKSMDEITGALIGVASVLAAMFVPMAFFGGTQGIIYRQFSVTLVSAMGLSVLVALVLTPPLCATLLRRPKPHEGITVAPEGAEEEDVKVKGLLAGFNRGFQVFAHRYQKSVKGIIRKPGLFMLVYAGIIAAVVGLAMTLPTSFLPDEDQGALMTQVQLPVGSTTDKTVAVLKQVQEVYQKDPSVAYVFTIAGFGGSGSGGNQGMAFVRMKDFKQRHSDDMKVFALVDRVNKQFSKIHTARVFPIIPPAVRELGNASGFDLQLKDVSGVGHEGLADARDQLVAAAAKEPILQNVRANVQDDTPQLKLDIDNTRAGAMGVAVSDINSLLGTALGGTYVNDFIDRGRIKRVYVQGDAPFRSQPEDINRWFLRNNEGSMVPFSAVGSSRWTFGPPQLQRYNGAGSMEIQGTAATGQSNGKAMEKMEELAGQLPPGIGYEWTGISLQEKESGQQAPALYALSVLVVFLLLAALYESWSIPFAVILVVPLGVFGALLATWFRGLDNDIYFQVGLLATMGLSAKNAILIVEFAKILHEEGRTLLDATLEAVRIRLRPIVMTSLAFTFGILPLALANSAGSASQHAIGTGLIGGVLSATFLAIFFVPLFFVLVQKLFRMDNLPQDIAAKKEGR</sequence>
<feature type="transmembrane region" description="Helical" evidence="9">
    <location>
        <begin position="933"/>
        <end position="956"/>
    </location>
</feature>
<dbReference type="InterPro" id="IPR027463">
    <property type="entry name" value="AcrB_DN_DC_subdom"/>
</dbReference>
<dbReference type="AlphaFoldDB" id="A0A1G4SHC4"/>
<dbReference type="Proteomes" id="UP000199150">
    <property type="component" value="Unassembled WGS sequence"/>
</dbReference>
<evidence type="ECO:0000256" key="8">
    <source>
        <dbReference type="ARBA" id="ARBA00023136"/>
    </source>
</evidence>
<name>A0A1G4SHC4_9CAUL</name>
<dbReference type="FunFam" id="3.30.70.1430:FF:000001">
    <property type="entry name" value="Efflux pump membrane transporter"/>
    <property type="match status" value="1"/>
</dbReference>
<organism evidence="10 11">
    <name type="scientific">Asticcacaulis taihuensis</name>
    <dbReference type="NCBI Taxonomy" id="260084"/>
    <lineage>
        <taxon>Bacteria</taxon>
        <taxon>Pseudomonadati</taxon>
        <taxon>Pseudomonadota</taxon>
        <taxon>Alphaproteobacteria</taxon>
        <taxon>Caulobacterales</taxon>
        <taxon>Caulobacteraceae</taxon>
        <taxon>Asticcacaulis</taxon>
    </lineage>
</organism>
<dbReference type="EMBL" id="FMTS01000004">
    <property type="protein sequence ID" value="SCW67699.1"/>
    <property type="molecule type" value="Genomic_DNA"/>
</dbReference>
<dbReference type="InterPro" id="IPR004764">
    <property type="entry name" value="MdtF-like"/>
</dbReference>
<dbReference type="FunFam" id="3.30.2090.10:FF:000001">
    <property type="entry name" value="Efflux pump membrane transporter"/>
    <property type="match status" value="1"/>
</dbReference>
<dbReference type="PRINTS" id="PR00702">
    <property type="entry name" value="ACRIFLAVINRP"/>
</dbReference>
<feature type="transmembrane region" description="Helical" evidence="9">
    <location>
        <begin position="366"/>
        <end position="390"/>
    </location>
</feature>
<keyword evidence="11" id="KW-1185">Reference proteome</keyword>
<protein>
    <recommendedName>
        <fullName evidence="9">Efflux pump membrane transporter</fullName>
    </recommendedName>
</protein>
<dbReference type="PANTHER" id="PTHR32063">
    <property type="match status" value="1"/>
</dbReference>
<dbReference type="Gene3D" id="3.30.70.1430">
    <property type="entry name" value="Multidrug efflux transporter AcrB pore domain"/>
    <property type="match status" value="2"/>
</dbReference>
<keyword evidence="6 9" id="KW-0812">Transmembrane</keyword>
<comment type="similarity">
    <text evidence="2 9">Belongs to the resistance-nodulation-cell division (RND) (TC 2.A.6) family.</text>
</comment>
<dbReference type="PANTHER" id="PTHR32063:SF13">
    <property type="entry name" value="MULTIDRUG EFFLUX PUMP SUBUNIT ACRB-RELATED"/>
    <property type="match status" value="1"/>
</dbReference>
<feature type="transmembrane region" description="Helical" evidence="9">
    <location>
        <begin position="883"/>
        <end position="900"/>
    </location>
</feature>
<feature type="transmembrane region" description="Helical" evidence="9">
    <location>
        <begin position="977"/>
        <end position="998"/>
    </location>
</feature>
<evidence type="ECO:0000313" key="10">
    <source>
        <dbReference type="EMBL" id="SCW67699.1"/>
    </source>
</evidence>
<evidence type="ECO:0000256" key="5">
    <source>
        <dbReference type="ARBA" id="ARBA00022519"/>
    </source>
</evidence>
<dbReference type="GO" id="GO:0042910">
    <property type="term" value="F:xenobiotic transmembrane transporter activity"/>
    <property type="evidence" value="ECO:0007669"/>
    <property type="project" value="TreeGrafter"/>
</dbReference>
<reference evidence="11" key="1">
    <citation type="submission" date="2016-10" db="EMBL/GenBank/DDBJ databases">
        <authorList>
            <person name="Varghese N."/>
            <person name="Submissions S."/>
        </authorList>
    </citation>
    <scope>NUCLEOTIDE SEQUENCE [LARGE SCALE GENOMIC DNA]</scope>
    <source>
        <strain evidence="11">CGMCC 1.3431</strain>
    </source>
</reference>
<feature type="transmembrane region" description="Helical" evidence="9">
    <location>
        <begin position="396"/>
        <end position="417"/>
    </location>
</feature>
<feature type="transmembrane region" description="Helical" evidence="9">
    <location>
        <begin position="12"/>
        <end position="33"/>
    </location>
</feature>
<evidence type="ECO:0000256" key="4">
    <source>
        <dbReference type="ARBA" id="ARBA00022475"/>
    </source>
</evidence>
<evidence type="ECO:0000256" key="7">
    <source>
        <dbReference type="ARBA" id="ARBA00022989"/>
    </source>
</evidence>
<feature type="transmembrane region" description="Helical" evidence="9">
    <location>
        <begin position="907"/>
        <end position="927"/>
    </location>
</feature>
<dbReference type="FunFam" id="1.20.1640.10:FF:000001">
    <property type="entry name" value="Efflux pump membrane transporter"/>
    <property type="match status" value="1"/>
</dbReference>
<proteinExistence type="inferred from homology"/>
<dbReference type="RefSeq" id="WP_090648737.1">
    <property type="nucleotide sequence ID" value="NZ_CBCRYE010000002.1"/>
</dbReference>
<evidence type="ECO:0000256" key="1">
    <source>
        <dbReference type="ARBA" id="ARBA00004429"/>
    </source>
</evidence>
<dbReference type="InterPro" id="IPR001036">
    <property type="entry name" value="Acrflvin-R"/>
</dbReference>
<evidence type="ECO:0000256" key="2">
    <source>
        <dbReference type="ARBA" id="ARBA00010942"/>
    </source>
</evidence>
<dbReference type="Gene3D" id="3.30.70.1440">
    <property type="entry name" value="Multidrug efflux transporter AcrB pore domain"/>
    <property type="match status" value="1"/>
</dbReference>
<feature type="transmembrane region" description="Helical" evidence="9">
    <location>
        <begin position="340"/>
        <end position="359"/>
    </location>
</feature>
<dbReference type="SUPFAM" id="SSF82693">
    <property type="entry name" value="Multidrug efflux transporter AcrB pore domain, PN1, PN2, PC1 and PC2 subdomains"/>
    <property type="match status" value="4"/>
</dbReference>
<dbReference type="GO" id="GO:0015562">
    <property type="term" value="F:efflux transmembrane transporter activity"/>
    <property type="evidence" value="ECO:0007669"/>
    <property type="project" value="InterPro"/>
</dbReference>
<dbReference type="GO" id="GO:0009636">
    <property type="term" value="P:response to toxic substance"/>
    <property type="evidence" value="ECO:0007669"/>
    <property type="project" value="UniProtKB-ARBA"/>
</dbReference>
<evidence type="ECO:0000256" key="6">
    <source>
        <dbReference type="ARBA" id="ARBA00022692"/>
    </source>
</evidence>
<keyword evidence="8 9" id="KW-0472">Membrane</keyword>
<dbReference type="NCBIfam" id="TIGR00915">
    <property type="entry name" value="2A0602"/>
    <property type="match status" value="1"/>
</dbReference>
<evidence type="ECO:0000313" key="11">
    <source>
        <dbReference type="Proteomes" id="UP000199150"/>
    </source>
</evidence>
<evidence type="ECO:0000256" key="3">
    <source>
        <dbReference type="ARBA" id="ARBA00022448"/>
    </source>
</evidence>
<keyword evidence="7 9" id="KW-1133">Transmembrane helix</keyword>
<feature type="transmembrane region" description="Helical" evidence="9">
    <location>
        <begin position="550"/>
        <end position="570"/>
    </location>
</feature>
<comment type="subcellular location">
    <subcellularLocation>
        <location evidence="1 9">Cell inner membrane</location>
        <topology evidence="1 9">Multi-pass membrane protein</topology>
    </subcellularLocation>
</comment>
<feature type="transmembrane region" description="Helical" evidence="9">
    <location>
        <begin position="1010"/>
        <end position="1036"/>
    </location>
</feature>
<dbReference type="SUPFAM" id="SSF82714">
    <property type="entry name" value="Multidrug efflux transporter AcrB TolC docking domain, DN and DC subdomains"/>
    <property type="match status" value="2"/>
</dbReference>
<evidence type="ECO:0000256" key="9">
    <source>
        <dbReference type="RuleBase" id="RU364070"/>
    </source>
</evidence>
<dbReference type="Gene3D" id="3.30.2090.10">
    <property type="entry name" value="Multidrug efflux transporter AcrB TolC docking domain, DN and DC subdomains"/>
    <property type="match status" value="2"/>
</dbReference>
<dbReference type="Gene3D" id="1.20.1640.10">
    <property type="entry name" value="Multidrug efflux transporter AcrB transmembrane domain"/>
    <property type="match status" value="2"/>
</dbReference>
<gene>
    <name evidence="10" type="ORF">SAMN02927928_2634</name>
</gene>
<keyword evidence="5 9" id="KW-0997">Cell inner membrane</keyword>
<keyword evidence="4" id="KW-1003">Cell membrane</keyword>
<dbReference type="Gene3D" id="3.30.70.1320">
    <property type="entry name" value="Multidrug efflux transporter AcrB pore domain like"/>
    <property type="match status" value="1"/>
</dbReference>
<dbReference type="SUPFAM" id="SSF82866">
    <property type="entry name" value="Multidrug efflux transporter AcrB transmembrane domain"/>
    <property type="match status" value="2"/>
</dbReference>
<dbReference type="Pfam" id="PF00873">
    <property type="entry name" value="ACR_tran"/>
    <property type="match status" value="1"/>
</dbReference>